<protein>
    <submittedName>
        <fullName evidence="5">GFA family protein</fullName>
    </submittedName>
</protein>
<keyword evidence="6" id="KW-1185">Reference proteome</keyword>
<name>A0A850H5T9_9SPHN</name>
<dbReference type="GO" id="GO:0016846">
    <property type="term" value="F:carbon-sulfur lyase activity"/>
    <property type="evidence" value="ECO:0007669"/>
    <property type="project" value="InterPro"/>
</dbReference>
<proteinExistence type="inferred from homology"/>
<comment type="caution">
    <text evidence="5">The sequence shown here is derived from an EMBL/GenBank/DDBJ whole genome shotgun (WGS) entry which is preliminary data.</text>
</comment>
<evidence type="ECO:0000256" key="1">
    <source>
        <dbReference type="ARBA" id="ARBA00005495"/>
    </source>
</evidence>
<evidence type="ECO:0000259" key="4">
    <source>
        <dbReference type="PROSITE" id="PS51891"/>
    </source>
</evidence>
<dbReference type="Gene3D" id="2.170.150.70">
    <property type="match status" value="1"/>
</dbReference>
<evidence type="ECO:0000313" key="5">
    <source>
        <dbReference type="EMBL" id="NVE94584.1"/>
    </source>
</evidence>
<dbReference type="GO" id="GO:0046872">
    <property type="term" value="F:metal ion binding"/>
    <property type="evidence" value="ECO:0007669"/>
    <property type="project" value="UniProtKB-KW"/>
</dbReference>
<dbReference type="InterPro" id="IPR006913">
    <property type="entry name" value="CENP-V/GFA"/>
</dbReference>
<dbReference type="AlphaFoldDB" id="A0A850H5T9"/>
<feature type="domain" description="CENP-V/GFA" evidence="4">
    <location>
        <begin position="9"/>
        <end position="121"/>
    </location>
</feature>
<dbReference type="PROSITE" id="PS51891">
    <property type="entry name" value="CENP_V_GFA"/>
    <property type="match status" value="1"/>
</dbReference>
<dbReference type="EMBL" id="JABWTA010000001">
    <property type="protein sequence ID" value="NVE94584.1"/>
    <property type="molecule type" value="Genomic_DNA"/>
</dbReference>
<sequence length="133" mass="14595">MSDAATLKVTGGCHCGAVRFEADVPQSVEMLDCNCSICSASGYLHLFVPHGDFTLLAGEDALTNYRFGSKEAQHLFCKHCGVKSFYQPRSHPDCWSVHFRCLDDGPKPDATVTQFDGRNWEKSASKTGFKSAL</sequence>
<reference evidence="5 6" key="1">
    <citation type="submission" date="2020-06" db="EMBL/GenBank/DDBJ databases">
        <title>Altererythrobacter lutimaris sp. nov., a marine bacterium isolated from a tidal flat.</title>
        <authorList>
            <person name="Kim D."/>
            <person name="Yoo Y."/>
            <person name="Kim J.-J."/>
        </authorList>
    </citation>
    <scope>NUCLEOTIDE SEQUENCE [LARGE SCALE GENOMIC DNA]</scope>
    <source>
        <strain evidence="5 6">JGD-16</strain>
    </source>
</reference>
<accession>A0A850H5T9</accession>
<dbReference type="InterPro" id="IPR011057">
    <property type="entry name" value="Mss4-like_sf"/>
</dbReference>
<dbReference type="PANTHER" id="PTHR28620">
    <property type="entry name" value="CENTROMERE PROTEIN V"/>
    <property type="match status" value="1"/>
</dbReference>
<evidence type="ECO:0000313" key="6">
    <source>
        <dbReference type="Proteomes" id="UP000546031"/>
    </source>
</evidence>
<evidence type="ECO:0000256" key="2">
    <source>
        <dbReference type="ARBA" id="ARBA00022723"/>
    </source>
</evidence>
<comment type="similarity">
    <text evidence="1">Belongs to the Gfa family.</text>
</comment>
<dbReference type="Pfam" id="PF04828">
    <property type="entry name" value="GFA"/>
    <property type="match status" value="1"/>
</dbReference>
<gene>
    <name evidence="5" type="ORF">HUO12_06700</name>
</gene>
<organism evidence="5 6">
    <name type="scientific">Altererythrobacter lutimaris</name>
    <dbReference type="NCBI Taxonomy" id="2743979"/>
    <lineage>
        <taxon>Bacteria</taxon>
        <taxon>Pseudomonadati</taxon>
        <taxon>Pseudomonadota</taxon>
        <taxon>Alphaproteobacteria</taxon>
        <taxon>Sphingomonadales</taxon>
        <taxon>Erythrobacteraceae</taxon>
        <taxon>Altererythrobacter</taxon>
    </lineage>
</organism>
<dbReference type="Proteomes" id="UP000546031">
    <property type="component" value="Unassembled WGS sequence"/>
</dbReference>
<keyword evidence="2" id="KW-0479">Metal-binding</keyword>
<dbReference type="InterPro" id="IPR052355">
    <property type="entry name" value="CENP-V-like"/>
</dbReference>
<dbReference type="PANTHER" id="PTHR28620:SF1">
    <property type="entry name" value="CENP-V_GFA DOMAIN-CONTAINING PROTEIN"/>
    <property type="match status" value="1"/>
</dbReference>
<dbReference type="RefSeq" id="WP_176272847.1">
    <property type="nucleotide sequence ID" value="NZ_JABWTA010000001.1"/>
</dbReference>
<dbReference type="SUPFAM" id="SSF51316">
    <property type="entry name" value="Mss4-like"/>
    <property type="match status" value="1"/>
</dbReference>
<evidence type="ECO:0000256" key="3">
    <source>
        <dbReference type="ARBA" id="ARBA00022833"/>
    </source>
</evidence>
<keyword evidence="3" id="KW-0862">Zinc</keyword>